<name>A0A542DI20_AMYCI</name>
<dbReference type="Gene3D" id="3.40.50.150">
    <property type="entry name" value="Vaccinia Virus protein VP39"/>
    <property type="match status" value="1"/>
</dbReference>
<keyword evidence="2" id="KW-0808">Transferase</keyword>
<dbReference type="AlphaFoldDB" id="A0A542DI20"/>
<dbReference type="CDD" id="cd02440">
    <property type="entry name" value="AdoMet_MTases"/>
    <property type="match status" value="1"/>
</dbReference>
<evidence type="ECO:0000259" key="1">
    <source>
        <dbReference type="Pfam" id="PF13649"/>
    </source>
</evidence>
<dbReference type="OrthoDB" id="4484556at2"/>
<dbReference type="Proteomes" id="UP000320876">
    <property type="component" value="Unassembled WGS sequence"/>
</dbReference>
<feature type="domain" description="Methyltransferase" evidence="1">
    <location>
        <begin position="57"/>
        <end position="118"/>
    </location>
</feature>
<dbReference type="Pfam" id="PF13649">
    <property type="entry name" value="Methyltransf_25"/>
    <property type="match status" value="1"/>
</dbReference>
<keyword evidence="2" id="KW-0489">Methyltransferase</keyword>
<gene>
    <name evidence="2" type="ORF">FB471_2480</name>
</gene>
<evidence type="ECO:0000313" key="3">
    <source>
        <dbReference type="Proteomes" id="UP000320876"/>
    </source>
</evidence>
<organism evidence="2 3">
    <name type="scientific">Amycolatopsis cihanbeyliensis</name>
    <dbReference type="NCBI Taxonomy" id="1128664"/>
    <lineage>
        <taxon>Bacteria</taxon>
        <taxon>Bacillati</taxon>
        <taxon>Actinomycetota</taxon>
        <taxon>Actinomycetes</taxon>
        <taxon>Pseudonocardiales</taxon>
        <taxon>Pseudonocardiaceae</taxon>
        <taxon>Amycolatopsis</taxon>
    </lineage>
</organism>
<sequence length="213" mass="22421">MIAPATRGGEFDRALLGDPCWLELVTGECVTLPVHRWRRPPAAGDELLLARCTGPTLDVGCGPGRLAGALGERGVLALGIDTSATAVALARRRGGVAMRRDVFGPLPAEGRWQHVLLADGNIGIGGDPAGLLRRTAELLGEDGSALVELEPPGGGLRHANVRLGGRAAARGDWFSWAWLGADAIAAVARRAGLRVGWAAAHGERWFAELRRPR</sequence>
<dbReference type="GO" id="GO:0008168">
    <property type="term" value="F:methyltransferase activity"/>
    <property type="evidence" value="ECO:0007669"/>
    <property type="project" value="UniProtKB-KW"/>
</dbReference>
<dbReference type="GO" id="GO:0032259">
    <property type="term" value="P:methylation"/>
    <property type="evidence" value="ECO:0007669"/>
    <property type="project" value="UniProtKB-KW"/>
</dbReference>
<accession>A0A542DI20</accession>
<dbReference type="InterPro" id="IPR041698">
    <property type="entry name" value="Methyltransf_25"/>
</dbReference>
<protein>
    <submittedName>
        <fullName evidence="2">Methyltransferase family protein</fullName>
    </submittedName>
</protein>
<dbReference type="SUPFAM" id="SSF53335">
    <property type="entry name" value="S-adenosyl-L-methionine-dependent methyltransferases"/>
    <property type="match status" value="1"/>
</dbReference>
<comment type="caution">
    <text evidence="2">The sequence shown here is derived from an EMBL/GenBank/DDBJ whole genome shotgun (WGS) entry which is preliminary data.</text>
</comment>
<dbReference type="InterPro" id="IPR029063">
    <property type="entry name" value="SAM-dependent_MTases_sf"/>
</dbReference>
<proteinExistence type="predicted"/>
<dbReference type="EMBL" id="VFML01000001">
    <property type="protein sequence ID" value="TQJ02738.1"/>
    <property type="molecule type" value="Genomic_DNA"/>
</dbReference>
<reference evidence="2 3" key="1">
    <citation type="submission" date="2019-06" db="EMBL/GenBank/DDBJ databases">
        <title>Sequencing the genomes of 1000 actinobacteria strains.</title>
        <authorList>
            <person name="Klenk H.-P."/>
        </authorList>
    </citation>
    <scope>NUCLEOTIDE SEQUENCE [LARGE SCALE GENOMIC DNA]</scope>
    <source>
        <strain evidence="2 3">DSM 45679</strain>
    </source>
</reference>
<evidence type="ECO:0000313" key="2">
    <source>
        <dbReference type="EMBL" id="TQJ02738.1"/>
    </source>
</evidence>
<keyword evidence="3" id="KW-1185">Reference proteome</keyword>
<dbReference type="RefSeq" id="WP_141997963.1">
    <property type="nucleotide sequence ID" value="NZ_VFML01000001.1"/>
</dbReference>